<sequence>MQRNKIQIFFRRFLVVLVLLCFVGMTGYSELLHDHDHDFSESHDGCSPCNWTKSHKVDNNEKTYIAHAFSFSDTFFQLSFLKSEDLLSDFYIRGPPLVS</sequence>
<accession>A0A382STX1</accession>
<dbReference type="EMBL" id="UINC01131565">
    <property type="protein sequence ID" value="SVD13344.1"/>
    <property type="molecule type" value="Genomic_DNA"/>
</dbReference>
<protein>
    <submittedName>
        <fullName evidence="1">Uncharacterized protein</fullName>
    </submittedName>
</protein>
<proteinExistence type="predicted"/>
<evidence type="ECO:0000313" key="1">
    <source>
        <dbReference type="EMBL" id="SVD13344.1"/>
    </source>
</evidence>
<dbReference type="AlphaFoldDB" id="A0A382STX1"/>
<organism evidence="1">
    <name type="scientific">marine metagenome</name>
    <dbReference type="NCBI Taxonomy" id="408172"/>
    <lineage>
        <taxon>unclassified sequences</taxon>
        <taxon>metagenomes</taxon>
        <taxon>ecological metagenomes</taxon>
    </lineage>
</organism>
<gene>
    <name evidence="1" type="ORF">METZ01_LOCUS366198</name>
</gene>
<name>A0A382STX1_9ZZZZ</name>
<reference evidence="1" key="1">
    <citation type="submission" date="2018-05" db="EMBL/GenBank/DDBJ databases">
        <authorList>
            <person name="Lanie J.A."/>
            <person name="Ng W.-L."/>
            <person name="Kazmierczak K.M."/>
            <person name="Andrzejewski T.M."/>
            <person name="Davidsen T.M."/>
            <person name="Wayne K.J."/>
            <person name="Tettelin H."/>
            <person name="Glass J.I."/>
            <person name="Rusch D."/>
            <person name="Podicherti R."/>
            <person name="Tsui H.-C.T."/>
            <person name="Winkler M.E."/>
        </authorList>
    </citation>
    <scope>NUCLEOTIDE SEQUENCE</scope>
</reference>